<dbReference type="Proteomes" id="UP000823388">
    <property type="component" value="Chromosome 2N"/>
</dbReference>
<keyword evidence="7" id="KW-0833">Ubl conjugation pathway</keyword>
<dbReference type="GO" id="GO:0008270">
    <property type="term" value="F:zinc ion binding"/>
    <property type="evidence" value="ECO:0007669"/>
    <property type="project" value="UniProtKB-KW"/>
</dbReference>
<dbReference type="GO" id="GO:0004842">
    <property type="term" value="F:ubiquitin-protein transferase activity"/>
    <property type="evidence" value="ECO:0007669"/>
    <property type="project" value="InterPro"/>
</dbReference>
<evidence type="ECO:0000259" key="11">
    <source>
        <dbReference type="PROSITE" id="PS51873"/>
    </source>
</evidence>
<evidence type="ECO:0000256" key="5">
    <source>
        <dbReference type="ARBA" id="ARBA00022737"/>
    </source>
</evidence>
<gene>
    <name evidence="12" type="ORF">PVAP13_2NG335212</name>
</gene>
<dbReference type="SUPFAM" id="SSF57850">
    <property type="entry name" value="RING/U-box"/>
    <property type="match status" value="2"/>
</dbReference>
<dbReference type="EMBL" id="CM029040">
    <property type="protein sequence ID" value="KAG2635080.1"/>
    <property type="molecule type" value="Genomic_DNA"/>
</dbReference>
<evidence type="ECO:0000256" key="9">
    <source>
        <dbReference type="PROSITE-ProRule" id="PRU00175"/>
    </source>
</evidence>
<dbReference type="PROSITE" id="PS00518">
    <property type="entry name" value="ZF_RING_1"/>
    <property type="match status" value="1"/>
</dbReference>
<feature type="domain" description="RING-type" evidence="11">
    <location>
        <begin position="64"/>
        <end position="236"/>
    </location>
</feature>
<evidence type="ECO:0000313" key="12">
    <source>
        <dbReference type="EMBL" id="KAG2635080.1"/>
    </source>
</evidence>
<evidence type="ECO:0000259" key="10">
    <source>
        <dbReference type="PROSITE" id="PS50089"/>
    </source>
</evidence>
<dbReference type="InterPro" id="IPR013083">
    <property type="entry name" value="Znf_RING/FYVE/PHD"/>
</dbReference>
<accession>A0A8T0VIM1</accession>
<protein>
    <submittedName>
        <fullName evidence="12">Uncharacterized protein</fullName>
    </submittedName>
</protein>
<evidence type="ECO:0000313" key="13">
    <source>
        <dbReference type="Proteomes" id="UP000823388"/>
    </source>
</evidence>
<evidence type="ECO:0000256" key="2">
    <source>
        <dbReference type="ARBA" id="ARBA00005884"/>
    </source>
</evidence>
<organism evidence="12 13">
    <name type="scientific">Panicum virgatum</name>
    <name type="common">Blackwell switchgrass</name>
    <dbReference type="NCBI Taxonomy" id="38727"/>
    <lineage>
        <taxon>Eukaryota</taxon>
        <taxon>Viridiplantae</taxon>
        <taxon>Streptophyta</taxon>
        <taxon>Embryophyta</taxon>
        <taxon>Tracheophyta</taxon>
        <taxon>Spermatophyta</taxon>
        <taxon>Magnoliopsida</taxon>
        <taxon>Liliopsida</taxon>
        <taxon>Poales</taxon>
        <taxon>Poaceae</taxon>
        <taxon>PACMAD clade</taxon>
        <taxon>Panicoideae</taxon>
        <taxon>Panicodae</taxon>
        <taxon>Paniceae</taxon>
        <taxon>Panicinae</taxon>
        <taxon>Panicum</taxon>
        <taxon>Panicum sect. Hiantes</taxon>
    </lineage>
</organism>
<evidence type="ECO:0000256" key="4">
    <source>
        <dbReference type="ARBA" id="ARBA00022723"/>
    </source>
</evidence>
<dbReference type="InterPro" id="IPR017907">
    <property type="entry name" value="Znf_RING_CS"/>
</dbReference>
<name>A0A8T0VIM1_PANVG</name>
<keyword evidence="13" id="KW-1185">Reference proteome</keyword>
<dbReference type="InterPro" id="IPR044066">
    <property type="entry name" value="TRIAD_supradom"/>
</dbReference>
<evidence type="ECO:0000256" key="6">
    <source>
        <dbReference type="ARBA" id="ARBA00022771"/>
    </source>
</evidence>
<evidence type="ECO:0000256" key="1">
    <source>
        <dbReference type="ARBA" id="ARBA00003976"/>
    </source>
</evidence>
<dbReference type="GO" id="GO:0016567">
    <property type="term" value="P:protein ubiquitination"/>
    <property type="evidence" value="ECO:0007669"/>
    <property type="project" value="InterPro"/>
</dbReference>
<keyword evidence="3" id="KW-0808">Transferase</keyword>
<keyword evidence="5" id="KW-0677">Repeat</keyword>
<comment type="similarity">
    <text evidence="2">Belongs to the RBR family. Ariadne subfamily.</text>
</comment>
<keyword evidence="4" id="KW-0479">Metal-binding</keyword>
<proteinExistence type="inferred from homology"/>
<comment type="function">
    <text evidence="1">Might act as an E3 ubiquitin-protein ligase, or as part of E3 complex, which accepts ubiquitin from specific E2 ubiquitin-conjugating enzymes and then transfers it to substrates.</text>
</comment>
<evidence type="ECO:0000256" key="7">
    <source>
        <dbReference type="ARBA" id="ARBA00022786"/>
    </source>
</evidence>
<dbReference type="PROSITE" id="PS50089">
    <property type="entry name" value="ZF_RING_2"/>
    <property type="match status" value="1"/>
</dbReference>
<reference evidence="12" key="1">
    <citation type="submission" date="2020-05" db="EMBL/GenBank/DDBJ databases">
        <title>WGS assembly of Panicum virgatum.</title>
        <authorList>
            <person name="Lovell J.T."/>
            <person name="Jenkins J."/>
            <person name="Shu S."/>
            <person name="Juenger T.E."/>
            <person name="Schmutz J."/>
        </authorList>
    </citation>
    <scope>NUCLEOTIDE SEQUENCE</scope>
    <source>
        <strain evidence="12">AP13</strain>
    </source>
</reference>
<keyword evidence="8" id="KW-0862">Zinc</keyword>
<feature type="domain" description="RING-type" evidence="10">
    <location>
        <begin position="68"/>
        <end position="114"/>
    </location>
</feature>
<dbReference type="PROSITE" id="PS51873">
    <property type="entry name" value="TRIAD"/>
    <property type="match status" value="1"/>
</dbReference>
<keyword evidence="6 9" id="KW-0863">Zinc-finger</keyword>
<evidence type="ECO:0000256" key="8">
    <source>
        <dbReference type="ARBA" id="ARBA00022833"/>
    </source>
</evidence>
<dbReference type="InterPro" id="IPR001841">
    <property type="entry name" value="Znf_RING"/>
</dbReference>
<sequence>MAAPEPKDQRDAIYPYLLPLESSDDEEFHVAEVVNKKQKFQSESGETSTWQLSLKFDEWLGQNGNFNCGICLSDLPKCEKFPMKGCIHLFCKNCISTYVTTRIEENNIPIKCPMLDCKFSFLQLDACRSIITKEMIEKWGNLMEDSTFGLPNKDEFNSQNFDGTSKDDDILLMNLAHRNRWKNCPKCSICIEKVDGCRMVKCRCGCKFCYACGLQGEECPGNSILRQRLPVDGLIC</sequence>
<dbReference type="AlphaFoldDB" id="A0A8T0VIM1"/>
<dbReference type="Gene3D" id="1.20.120.1750">
    <property type="match status" value="1"/>
</dbReference>
<evidence type="ECO:0000256" key="3">
    <source>
        <dbReference type="ARBA" id="ARBA00022679"/>
    </source>
</evidence>
<dbReference type="Gene3D" id="3.30.40.10">
    <property type="entry name" value="Zinc/RING finger domain, C3HC4 (zinc finger)"/>
    <property type="match status" value="1"/>
</dbReference>
<dbReference type="CDD" id="cd22584">
    <property type="entry name" value="Rcat_RBR_unk"/>
    <property type="match status" value="1"/>
</dbReference>
<dbReference type="InterPro" id="IPR031127">
    <property type="entry name" value="E3_UB_ligase_RBR"/>
</dbReference>
<comment type="caution">
    <text evidence="12">The sequence shown here is derived from an EMBL/GenBank/DDBJ whole genome shotgun (WGS) entry which is preliminary data.</text>
</comment>
<dbReference type="FunFam" id="3.30.40.10:FF:000230">
    <property type="entry name" value="RBR-type E3 ubiquitin transferase"/>
    <property type="match status" value="1"/>
</dbReference>
<dbReference type="PANTHER" id="PTHR11685">
    <property type="entry name" value="RBR FAMILY RING FINGER AND IBR DOMAIN-CONTAINING"/>
    <property type="match status" value="1"/>
</dbReference>